<reference evidence="1 2" key="1">
    <citation type="submission" date="2021-03" db="EMBL/GenBank/DDBJ databases">
        <title>Sequencing the genomes of 1000 actinobacteria strains.</title>
        <authorList>
            <person name="Klenk H.-P."/>
        </authorList>
    </citation>
    <scope>NUCLEOTIDE SEQUENCE [LARGE SCALE GENOMIC DNA]</scope>
    <source>
        <strain evidence="1 2">DSM 46713</strain>
    </source>
</reference>
<proteinExistence type="predicted"/>
<protein>
    <submittedName>
        <fullName evidence="1">Uncharacterized protein</fullName>
    </submittedName>
</protein>
<dbReference type="RefSeq" id="WP_131823430.1">
    <property type="nucleotide sequence ID" value="NZ_JAGIOP010000001.1"/>
</dbReference>
<accession>A0ABS4ZQU2</accession>
<keyword evidence="2" id="KW-1185">Reference proteome</keyword>
<evidence type="ECO:0000313" key="2">
    <source>
        <dbReference type="Proteomes" id="UP000694460"/>
    </source>
</evidence>
<organism evidence="1 2">
    <name type="scientific">Mycolicibacterium lutetiense</name>
    <dbReference type="NCBI Taxonomy" id="1641992"/>
    <lineage>
        <taxon>Bacteria</taxon>
        <taxon>Bacillati</taxon>
        <taxon>Actinomycetota</taxon>
        <taxon>Actinomycetes</taxon>
        <taxon>Mycobacteriales</taxon>
        <taxon>Mycobacteriaceae</taxon>
        <taxon>Mycolicibacterium</taxon>
    </lineage>
</organism>
<gene>
    <name evidence="1" type="ORF">JOF57_001733</name>
</gene>
<sequence>MANCEVNRPLEVFEMALTQRLMDTFEPMIERATAEQLDRLAALVETRRTHLADPVDQARRIAAFKRAAMELARESSGDDPLPAGAVLFYAIETESKLTGQPPNEIAAGDPAVTEALEEMARTGRRTHVMRGWLHQNWEIVSQRASTILNVEAISATE</sequence>
<dbReference type="Proteomes" id="UP000694460">
    <property type="component" value="Unassembled WGS sequence"/>
</dbReference>
<dbReference type="EMBL" id="JAGIOP010000001">
    <property type="protein sequence ID" value="MBP2451848.1"/>
    <property type="molecule type" value="Genomic_DNA"/>
</dbReference>
<evidence type="ECO:0000313" key="1">
    <source>
        <dbReference type="EMBL" id="MBP2451848.1"/>
    </source>
</evidence>
<comment type="caution">
    <text evidence="1">The sequence shown here is derived from an EMBL/GenBank/DDBJ whole genome shotgun (WGS) entry which is preliminary data.</text>
</comment>
<name>A0ABS4ZQU2_9MYCO</name>